<organism evidence="6 7">
    <name type="scientific">candidate division WOR-1 bacterium DG_54_3</name>
    <dbReference type="NCBI Taxonomy" id="1703775"/>
    <lineage>
        <taxon>Bacteria</taxon>
        <taxon>Bacillati</taxon>
        <taxon>Saganbacteria</taxon>
    </lineage>
</organism>
<dbReference type="GO" id="GO:0070038">
    <property type="term" value="F:rRNA (pseudouridine-N3-)-methyltransferase activity"/>
    <property type="evidence" value="ECO:0007669"/>
    <property type="project" value="UniProtKB-UniRule"/>
</dbReference>
<protein>
    <recommendedName>
        <fullName evidence="5">Ribosomal RNA large subunit methyltransferase H</fullName>
        <ecNumber evidence="5">2.1.1.177</ecNumber>
    </recommendedName>
    <alternativeName>
        <fullName evidence="5">23S rRNA (pseudouridine1915-N3)-methyltransferase</fullName>
    </alternativeName>
    <alternativeName>
        <fullName evidence="5">23S rRNA m3Psi1915 methyltransferase</fullName>
    </alternativeName>
    <alternativeName>
        <fullName evidence="5">rRNA (pseudouridine-N3-)-methyltransferase RlmH</fullName>
    </alternativeName>
</protein>
<dbReference type="Proteomes" id="UP000051861">
    <property type="component" value="Unassembled WGS sequence"/>
</dbReference>
<dbReference type="Gene3D" id="3.40.1280.10">
    <property type="match status" value="1"/>
</dbReference>
<evidence type="ECO:0000256" key="2">
    <source>
        <dbReference type="ARBA" id="ARBA00022679"/>
    </source>
</evidence>
<dbReference type="HAMAP" id="MF_00658">
    <property type="entry name" value="23SrRNA_methyltr_H"/>
    <property type="match status" value="1"/>
</dbReference>
<dbReference type="EMBL" id="LIZX01000191">
    <property type="protein sequence ID" value="KPJ64256.1"/>
    <property type="molecule type" value="Genomic_DNA"/>
</dbReference>
<proteinExistence type="inferred from homology"/>
<keyword evidence="5" id="KW-0698">rRNA processing</keyword>
<evidence type="ECO:0000256" key="3">
    <source>
        <dbReference type="ARBA" id="ARBA00022691"/>
    </source>
</evidence>
<gene>
    <name evidence="5" type="primary">rlmH</name>
    <name evidence="6" type="ORF">AMJ44_13135</name>
</gene>
<dbReference type="SUPFAM" id="SSF75217">
    <property type="entry name" value="alpha/beta knot"/>
    <property type="match status" value="1"/>
</dbReference>
<evidence type="ECO:0000313" key="6">
    <source>
        <dbReference type="EMBL" id="KPJ64256.1"/>
    </source>
</evidence>
<dbReference type="InterPro" id="IPR003742">
    <property type="entry name" value="RlmH-like"/>
</dbReference>
<comment type="function">
    <text evidence="5">Specifically methylates the pseudouridine at position 1915 (m3Psi1915) in 23S rRNA.</text>
</comment>
<evidence type="ECO:0000256" key="1">
    <source>
        <dbReference type="ARBA" id="ARBA00022603"/>
    </source>
</evidence>
<comment type="similarity">
    <text evidence="4 5">Belongs to the RNA methyltransferase RlmH family.</text>
</comment>
<dbReference type="PATRIC" id="fig|1703775.3.peg.1794"/>
<feature type="binding site" evidence="5">
    <location>
        <position position="74"/>
    </location>
    <ligand>
        <name>S-adenosyl-L-methionine</name>
        <dbReference type="ChEBI" id="CHEBI:59789"/>
    </ligand>
</feature>
<dbReference type="InterPro" id="IPR029026">
    <property type="entry name" value="tRNA_m1G_MTases_N"/>
</dbReference>
<dbReference type="GO" id="GO:0005737">
    <property type="term" value="C:cytoplasm"/>
    <property type="evidence" value="ECO:0007669"/>
    <property type="project" value="UniProtKB-SubCell"/>
</dbReference>
<dbReference type="AlphaFoldDB" id="A0A0S7XP32"/>
<keyword evidence="2 5" id="KW-0808">Transferase</keyword>
<name>A0A0S7XP32_UNCSA</name>
<feature type="binding site" evidence="5">
    <location>
        <position position="106"/>
    </location>
    <ligand>
        <name>S-adenosyl-L-methionine</name>
        <dbReference type="ChEBI" id="CHEBI:59789"/>
    </ligand>
</feature>
<dbReference type="Pfam" id="PF02590">
    <property type="entry name" value="SPOUT_MTase"/>
    <property type="match status" value="1"/>
</dbReference>
<dbReference type="EC" id="2.1.1.177" evidence="5"/>
<comment type="subcellular location">
    <subcellularLocation>
        <location evidence="5">Cytoplasm</location>
    </subcellularLocation>
</comment>
<accession>A0A0S7XP32</accession>
<dbReference type="PIRSF" id="PIRSF004505">
    <property type="entry name" value="MT_bac"/>
    <property type="match status" value="1"/>
</dbReference>
<comment type="catalytic activity">
    <reaction evidence="5">
        <text>pseudouridine(1915) in 23S rRNA + S-adenosyl-L-methionine = N(3)-methylpseudouridine(1915) in 23S rRNA + S-adenosyl-L-homocysteine + H(+)</text>
        <dbReference type="Rhea" id="RHEA:42752"/>
        <dbReference type="Rhea" id="RHEA-COMP:10221"/>
        <dbReference type="Rhea" id="RHEA-COMP:10222"/>
        <dbReference type="ChEBI" id="CHEBI:15378"/>
        <dbReference type="ChEBI" id="CHEBI:57856"/>
        <dbReference type="ChEBI" id="CHEBI:59789"/>
        <dbReference type="ChEBI" id="CHEBI:65314"/>
        <dbReference type="ChEBI" id="CHEBI:74486"/>
        <dbReference type="EC" id="2.1.1.177"/>
    </reaction>
</comment>
<dbReference type="PANTHER" id="PTHR33603">
    <property type="entry name" value="METHYLTRANSFERASE"/>
    <property type="match status" value="1"/>
</dbReference>
<keyword evidence="3 5" id="KW-0949">S-adenosyl-L-methionine</keyword>
<dbReference type="PANTHER" id="PTHR33603:SF1">
    <property type="entry name" value="RIBOSOMAL RNA LARGE SUBUNIT METHYLTRANSFERASE H"/>
    <property type="match status" value="1"/>
</dbReference>
<dbReference type="CDD" id="cd18081">
    <property type="entry name" value="RlmH-like"/>
    <property type="match status" value="1"/>
</dbReference>
<feature type="binding site" evidence="5">
    <location>
        <begin position="125"/>
        <end position="130"/>
    </location>
    <ligand>
        <name>S-adenosyl-L-methionine</name>
        <dbReference type="ChEBI" id="CHEBI:59789"/>
    </ligand>
</feature>
<evidence type="ECO:0000256" key="4">
    <source>
        <dbReference type="ARBA" id="ARBA00038303"/>
    </source>
</evidence>
<reference evidence="6 7" key="1">
    <citation type="journal article" date="2015" name="Microbiome">
        <title>Genomic resolution of linkages in carbon, nitrogen, and sulfur cycling among widespread estuary sediment bacteria.</title>
        <authorList>
            <person name="Baker B.J."/>
            <person name="Lazar C.S."/>
            <person name="Teske A.P."/>
            <person name="Dick G.J."/>
        </authorList>
    </citation>
    <scope>NUCLEOTIDE SEQUENCE [LARGE SCALE GENOMIC DNA]</scope>
    <source>
        <strain evidence="6">DG_54_3</strain>
    </source>
</reference>
<keyword evidence="5" id="KW-0963">Cytoplasm</keyword>
<sequence length="157" mass="17976">MVKIKLIAVGKTKEDWIKEGIKHYQKLLKKYADLEIIEIKEEKITKSKDDKTILDSEGERISKYLKKDALWIVLDAGGDEFTSEEFAELFEKSLNCGHNHFIFILGGALGVSEKILGICPVKLSLSQMTFTHEISRIIILEQIYRAFSILTGTKYHK</sequence>
<comment type="subunit">
    <text evidence="5">Homodimer.</text>
</comment>
<keyword evidence="1 5" id="KW-0489">Methyltransferase</keyword>
<comment type="caution">
    <text evidence="6">The sequence shown here is derived from an EMBL/GenBank/DDBJ whole genome shotgun (WGS) entry which is preliminary data.</text>
</comment>
<dbReference type="InterPro" id="IPR029028">
    <property type="entry name" value="Alpha/beta_knot_MTases"/>
</dbReference>
<evidence type="ECO:0000256" key="5">
    <source>
        <dbReference type="HAMAP-Rule" id="MF_00658"/>
    </source>
</evidence>
<evidence type="ECO:0000313" key="7">
    <source>
        <dbReference type="Proteomes" id="UP000051861"/>
    </source>
</evidence>